<keyword evidence="2" id="KW-0812">Transmembrane</keyword>
<feature type="region of interest" description="Disordered" evidence="1">
    <location>
        <begin position="295"/>
        <end position="354"/>
    </location>
</feature>
<name>A0A8J6CB94_DIALT</name>
<dbReference type="AlphaFoldDB" id="A0A8J6CB94"/>
<dbReference type="PANTHER" id="PTHR36329">
    <property type="entry name" value="TRANSMEMBRANE PROTEIN"/>
    <property type="match status" value="1"/>
</dbReference>
<dbReference type="Proteomes" id="UP000751190">
    <property type="component" value="Unassembled WGS sequence"/>
</dbReference>
<dbReference type="PANTHER" id="PTHR36329:SF1">
    <property type="entry name" value="TRANSMEMBRANE PROTEIN"/>
    <property type="match status" value="1"/>
</dbReference>
<dbReference type="InterPro" id="IPR053937">
    <property type="entry name" value="GOST_TM"/>
</dbReference>
<keyword evidence="2" id="KW-1133">Transmembrane helix</keyword>
<dbReference type="Pfam" id="PF06814">
    <property type="entry name" value="GOST_TM"/>
    <property type="match status" value="1"/>
</dbReference>
<comment type="caution">
    <text evidence="4">The sequence shown here is derived from an EMBL/GenBank/DDBJ whole genome shotgun (WGS) entry which is preliminary data.</text>
</comment>
<feature type="transmembrane region" description="Helical" evidence="2">
    <location>
        <begin position="227"/>
        <end position="246"/>
    </location>
</feature>
<feature type="domain" description="GOST seven transmembrane" evidence="3">
    <location>
        <begin position="19"/>
        <end position="248"/>
    </location>
</feature>
<feature type="transmembrane region" description="Helical" evidence="2">
    <location>
        <begin position="47"/>
        <end position="68"/>
    </location>
</feature>
<evidence type="ECO:0000256" key="1">
    <source>
        <dbReference type="SAM" id="MobiDB-lite"/>
    </source>
</evidence>
<protein>
    <recommendedName>
        <fullName evidence="3">GOST seven transmembrane domain-containing protein</fullName>
    </recommendedName>
</protein>
<feature type="transmembrane region" description="Helical" evidence="2">
    <location>
        <begin position="119"/>
        <end position="137"/>
    </location>
</feature>
<accession>A0A8J6CB94</accession>
<dbReference type="EMBL" id="JAGTXO010000016">
    <property type="protein sequence ID" value="KAG8463460.1"/>
    <property type="molecule type" value="Genomic_DNA"/>
</dbReference>
<dbReference type="OrthoDB" id="10463016at2759"/>
<feature type="compositionally biased region" description="Polar residues" evidence="1">
    <location>
        <begin position="332"/>
        <end position="347"/>
    </location>
</feature>
<feature type="compositionally biased region" description="Low complexity" evidence="1">
    <location>
        <begin position="384"/>
        <end position="396"/>
    </location>
</feature>
<evidence type="ECO:0000313" key="5">
    <source>
        <dbReference type="Proteomes" id="UP000751190"/>
    </source>
</evidence>
<gene>
    <name evidence="4" type="ORF">KFE25_004971</name>
</gene>
<feature type="region of interest" description="Disordered" evidence="1">
    <location>
        <begin position="384"/>
        <end position="432"/>
    </location>
</feature>
<sequence>MARDCSPYADVQTVFIPFFLAWVFALAFWVYNTFFRNRDVANSLHKGLTWLPAVECVYTFLCIFYYAACPWESFGSQLVAAALLMVVILKEPLNLLCLLLVSKGWCITRDSLSYSENRVIVVTVLLLYASVVFELFAPNNATSVFWMIPIIVAYIVMLVNASMSMWTNLRILKSQLLAMAQLNIDALSTPAYAKYVMFKRLAIATAAYVAMELAIHISTSLTRSPAYVFLLCHQIMELSVAVFIGVQFRARPIHSVFQQMQAFGMQLAEQLLPSVTTISINRLELSAPGMVEWSDKMAAPPEHGGSTGEEPMTLIVVNPGGDDGDGGEPGSRVQTAVRSNSAAQRSDASASESMAPVASPAAALNSALISAAFTSSPTHAAGRAAADAVRGGAANRARQDTSTREQAPAHAGMIPATSDHVPPGFMTSTSSA</sequence>
<evidence type="ECO:0000256" key="2">
    <source>
        <dbReference type="SAM" id="Phobius"/>
    </source>
</evidence>
<reference evidence="4" key="1">
    <citation type="submission" date="2021-05" db="EMBL/GenBank/DDBJ databases">
        <title>The genome of the haptophyte Pavlova lutheri (Diacronema luteri, Pavlovales) - a model for lipid biosynthesis in eukaryotic algae.</title>
        <authorList>
            <person name="Hulatt C.J."/>
            <person name="Posewitz M.C."/>
        </authorList>
    </citation>
    <scope>NUCLEOTIDE SEQUENCE</scope>
    <source>
        <strain evidence="4">NIVA-4/92</strain>
    </source>
</reference>
<feature type="transmembrane region" description="Helical" evidence="2">
    <location>
        <begin position="14"/>
        <end position="35"/>
    </location>
</feature>
<keyword evidence="2" id="KW-0472">Membrane</keyword>
<keyword evidence="5" id="KW-1185">Reference proteome</keyword>
<proteinExistence type="predicted"/>
<organism evidence="4 5">
    <name type="scientific">Diacronema lutheri</name>
    <name type="common">Unicellular marine alga</name>
    <name type="synonym">Monochrysis lutheri</name>
    <dbReference type="NCBI Taxonomy" id="2081491"/>
    <lineage>
        <taxon>Eukaryota</taxon>
        <taxon>Haptista</taxon>
        <taxon>Haptophyta</taxon>
        <taxon>Pavlovophyceae</taxon>
        <taxon>Pavlovales</taxon>
        <taxon>Pavlovaceae</taxon>
        <taxon>Diacronema</taxon>
    </lineage>
</organism>
<feature type="transmembrane region" description="Helical" evidence="2">
    <location>
        <begin position="143"/>
        <end position="163"/>
    </location>
</feature>
<feature type="transmembrane region" description="Helical" evidence="2">
    <location>
        <begin position="74"/>
        <end position="99"/>
    </location>
</feature>
<evidence type="ECO:0000259" key="3">
    <source>
        <dbReference type="Pfam" id="PF06814"/>
    </source>
</evidence>
<dbReference type="OMA" id="NRHFQTN"/>
<evidence type="ECO:0000313" key="4">
    <source>
        <dbReference type="EMBL" id="KAG8463460.1"/>
    </source>
</evidence>